<keyword evidence="3" id="KW-1185">Reference proteome</keyword>
<dbReference type="AlphaFoldDB" id="A0A848LMR7"/>
<gene>
    <name evidence="2" type="ORF">HG543_29410</name>
</gene>
<dbReference type="Proteomes" id="UP000518300">
    <property type="component" value="Unassembled WGS sequence"/>
</dbReference>
<reference evidence="2 3" key="1">
    <citation type="submission" date="2020-04" db="EMBL/GenBank/DDBJ databases">
        <title>Draft genome of Pyxidicoccus fallax type strain.</title>
        <authorList>
            <person name="Whitworth D.E."/>
        </authorList>
    </citation>
    <scope>NUCLEOTIDE SEQUENCE [LARGE SCALE GENOMIC DNA]</scope>
    <source>
        <strain evidence="2 3">DSM 14698</strain>
    </source>
</reference>
<keyword evidence="2" id="KW-0315">Glutamine amidotransferase</keyword>
<dbReference type="PANTHER" id="PTHR42695">
    <property type="entry name" value="GLUTAMINE AMIDOTRANSFERASE YLR126C-RELATED"/>
    <property type="match status" value="1"/>
</dbReference>
<dbReference type="Pfam" id="PF00117">
    <property type="entry name" value="GATase"/>
    <property type="match status" value="1"/>
</dbReference>
<dbReference type="InterPro" id="IPR017926">
    <property type="entry name" value="GATASE"/>
</dbReference>
<dbReference type="EMBL" id="JABBJJ010000162">
    <property type="protein sequence ID" value="NMO18952.1"/>
    <property type="molecule type" value="Genomic_DNA"/>
</dbReference>
<comment type="caution">
    <text evidence="2">The sequence shown here is derived from an EMBL/GenBank/DDBJ whole genome shotgun (WGS) entry which is preliminary data.</text>
</comment>
<sequence>MLIQLRGRRTEFRAVVIQDEPTLGLGLLEPALRKAGFAVERRTHIVEADDAHADLLVVLGGSLTTPETERSAFLTRVRQLLEQRLAEARPSLGICMGAQLLSLAAGGRIPHNPAGPLLGIAPVVPTAEGRMDPLFRGPLDRLDVVHWHEDVFELPPRAVRLASSRACANEAFRLGNSWGLLFHLQADSEQLDRWLQAARATGRTGGRSVDEIHRYDQWRLLAGQRRNAQALDRLLGEVVRTLGMREHPDGPAPA</sequence>
<dbReference type="Gene3D" id="3.40.50.880">
    <property type="match status" value="1"/>
</dbReference>
<evidence type="ECO:0000313" key="2">
    <source>
        <dbReference type="EMBL" id="NMO18952.1"/>
    </source>
</evidence>
<dbReference type="PANTHER" id="PTHR42695:SF5">
    <property type="entry name" value="GLUTAMINE AMIDOTRANSFERASE YLR126C-RELATED"/>
    <property type="match status" value="1"/>
</dbReference>
<protein>
    <submittedName>
        <fullName evidence="2">Glutamine amidotransferase</fullName>
    </submittedName>
</protein>
<dbReference type="PROSITE" id="PS51273">
    <property type="entry name" value="GATASE_TYPE_1"/>
    <property type="match status" value="1"/>
</dbReference>
<evidence type="ECO:0000313" key="3">
    <source>
        <dbReference type="Proteomes" id="UP000518300"/>
    </source>
</evidence>
<dbReference type="RefSeq" id="WP_169348214.1">
    <property type="nucleotide sequence ID" value="NZ_JABBJJ010000162.1"/>
</dbReference>
<proteinExistence type="predicted"/>
<organism evidence="2 3">
    <name type="scientific">Pyxidicoccus fallax</name>
    <dbReference type="NCBI Taxonomy" id="394095"/>
    <lineage>
        <taxon>Bacteria</taxon>
        <taxon>Pseudomonadati</taxon>
        <taxon>Myxococcota</taxon>
        <taxon>Myxococcia</taxon>
        <taxon>Myxococcales</taxon>
        <taxon>Cystobacterineae</taxon>
        <taxon>Myxococcaceae</taxon>
        <taxon>Pyxidicoccus</taxon>
    </lineage>
</organism>
<evidence type="ECO:0000259" key="1">
    <source>
        <dbReference type="Pfam" id="PF00117"/>
    </source>
</evidence>
<accession>A0A848LMR7</accession>
<dbReference type="CDD" id="cd01741">
    <property type="entry name" value="GATase1_1"/>
    <property type="match status" value="1"/>
</dbReference>
<dbReference type="SUPFAM" id="SSF52317">
    <property type="entry name" value="Class I glutamine amidotransferase-like"/>
    <property type="match status" value="1"/>
</dbReference>
<keyword evidence="2" id="KW-0808">Transferase</keyword>
<dbReference type="InterPro" id="IPR029062">
    <property type="entry name" value="Class_I_gatase-like"/>
</dbReference>
<dbReference type="GO" id="GO:0016740">
    <property type="term" value="F:transferase activity"/>
    <property type="evidence" value="ECO:0007669"/>
    <property type="project" value="UniProtKB-KW"/>
</dbReference>
<name>A0A848LMR7_9BACT</name>
<dbReference type="InterPro" id="IPR044992">
    <property type="entry name" value="ChyE-like"/>
</dbReference>
<feature type="domain" description="Glutamine amidotransferase" evidence="1">
    <location>
        <begin position="34"/>
        <end position="176"/>
    </location>
</feature>
<dbReference type="GO" id="GO:0005829">
    <property type="term" value="C:cytosol"/>
    <property type="evidence" value="ECO:0007669"/>
    <property type="project" value="TreeGrafter"/>
</dbReference>